<dbReference type="STRING" id="37546.A0A1B0GEY9"/>
<dbReference type="VEuPathDB" id="VectorBase:GMOY011861"/>
<organism evidence="8 9">
    <name type="scientific">Glossina morsitans morsitans</name>
    <name type="common">Savannah tsetse fly</name>
    <dbReference type="NCBI Taxonomy" id="37546"/>
    <lineage>
        <taxon>Eukaryota</taxon>
        <taxon>Metazoa</taxon>
        <taxon>Ecdysozoa</taxon>
        <taxon>Arthropoda</taxon>
        <taxon>Hexapoda</taxon>
        <taxon>Insecta</taxon>
        <taxon>Pterygota</taxon>
        <taxon>Neoptera</taxon>
        <taxon>Endopterygota</taxon>
        <taxon>Diptera</taxon>
        <taxon>Brachycera</taxon>
        <taxon>Muscomorpha</taxon>
        <taxon>Hippoboscoidea</taxon>
        <taxon>Glossinidae</taxon>
        <taxon>Glossina</taxon>
    </lineage>
</organism>
<evidence type="ECO:0000313" key="8">
    <source>
        <dbReference type="EnsemblMetazoa" id="GMOY011861-PA"/>
    </source>
</evidence>
<reference evidence="8" key="1">
    <citation type="submission" date="2020-05" db="UniProtKB">
        <authorList>
            <consortium name="EnsemblMetazoa"/>
        </authorList>
    </citation>
    <scope>IDENTIFICATION</scope>
    <source>
        <strain evidence="8">Yale</strain>
    </source>
</reference>
<dbReference type="PANTHER" id="PTHR48017">
    <property type="entry name" value="OS05G0424000 PROTEIN-RELATED"/>
    <property type="match status" value="1"/>
</dbReference>
<evidence type="ECO:0000256" key="3">
    <source>
        <dbReference type="ARBA" id="ARBA00022692"/>
    </source>
</evidence>
<dbReference type="Proteomes" id="UP000092444">
    <property type="component" value="Unassembled WGS sequence"/>
</dbReference>
<keyword evidence="9" id="KW-1185">Reference proteome</keyword>
<evidence type="ECO:0000256" key="4">
    <source>
        <dbReference type="ARBA" id="ARBA00022989"/>
    </source>
</evidence>
<dbReference type="EMBL" id="CCAG010012653">
    <property type="status" value="NOT_ANNOTATED_CDS"/>
    <property type="molecule type" value="Genomic_DNA"/>
</dbReference>
<keyword evidence="4 6" id="KW-1133">Transmembrane helix</keyword>
<comment type="subcellular location">
    <subcellularLocation>
        <location evidence="1">Membrane</location>
    </subcellularLocation>
</comment>
<evidence type="ECO:0000256" key="6">
    <source>
        <dbReference type="SAM" id="Phobius"/>
    </source>
</evidence>
<proteinExistence type="predicted"/>
<dbReference type="GO" id="GO:0016020">
    <property type="term" value="C:membrane"/>
    <property type="evidence" value="ECO:0007669"/>
    <property type="project" value="UniProtKB-SubCell"/>
</dbReference>
<feature type="transmembrane region" description="Helical" evidence="6">
    <location>
        <begin position="135"/>
        <end position="156"/>
    </location>
</feature>
<keyword evidence="3 6" id="KW-0812">Transmembrane</keyword>
<protein>
    <recommendedName>
        <fullName evidence="7">Amino acid transporter transmembrane domain-containing protein</fullName>
    </recommendedName>
</protein>
<feature type="transmembrane region" description="Helical" evidence="6">
    <location>
        <begin position="49"/>
        <end position="68"/>
    </location>
</feature>
<feature type="transmembrane region" description="Helical" evidence="6">
    <location>
        <begin position="74"/>
        <end position="99"/>
    </location>
</feature>
<name>A0A1B0GEY9_GLOMM</name>
<feature type="transmembrane region" description="Helical" evidence="6">
    <location>
        <begin position="405"/>
        <end position="423"/>
    </location>
</feature>
<dbReference type="InterPro" id="IPR013057">
    <property type="entry name" value="AA_transpt_TM"/>
</dbReference>
<evidence type="ECO:0000256" key="2">
    <source>
        <dbReference type="ARBA" id="ARBA00022448"/>
    </source>
</evidence>
<accession>A0A1B0GEY9</accession>
<feature type="transmembrane region" description="Helical" evidence="6">
    <location>
        <begin position="380"/>
        <end position="399"/>
    </location>
</feature>
<keyword evidence="5 6" id="KW-0472">Membrane</keyword>
<evidence type="ECO:0000256" key="5">
    <source>
        <dbReference type="ARBA" id="ARBA00023136"/>
    </source>
</evidence>
<feature type="transmembrane region" description="Helical" evidence="6">
    <location>
        <begin position="176"/>
        <end position="195"/>
    </location>
</feature>
<dbReference type="EnsemblMetazoa" id="GMOY011861-RA">
    <property type="protein sequence ID" value="GMOY011861-PA"/>
    <property type="gene ID" value="GMOY011861"/>
</dbReference>
<feature type="transmembrane region" description="Helical" evidence="6">
    <location>
        <begin position="202"/>
        <end position="224"/>
    </location>
</feature>
<dbReference type="AlphaFoldDB" id="A0A1B0GEY9"/>
<feature type="domain" description="Amino acid transporter transmembrane" evidence="7">
    <location>
        <begin position="55"/>
        <end position="437"/>
    </location>
</feature>
<evidence type="ECO:0000256" key="1">
    <source>
        <dbReference type="ARBA" id="ARBA00004370"/>
    </source>
</evidence>
<evidence type="ECO:0000259" key="7">
    <source>
        <dbReference type="Pfam" id="PF01490"/>
    </source>
</evidence>
<feature type="transmembrane region" description="Helical" evidence="6">
    <location>
        <begin position="236"/>
        <end position="258"/>
    </location>
</feature>
<feature type="transmembrane region" description="Helical" evidence="6">
    <location>
        <begin position="338"/>
        <end position="359"/>
    </location>
</feature>
<keyword evidence="2" id="KW-0813">Transport</keyword>
<sequence length="536" mass="60012">MFSSKERARLRPSMANWHQNDQLPFLARARFSALPHFRASHSHDNEEKLSLFVAVLYVIDMFGAFPFIMLPGLLVQLGFFGVPLVISVLVLQIYTSFLLSQCWIMAEELDPSIVHKSRYPYAAIANLAYGRHASFLVTILLDLSTFAGGIPNIIMAAENLEMLGNSISESKSSISFCYWTILVGMFLAPLTWLGSPKRMRGLAIFSVCVIVFIVSSLWICLFSATAWGSPFQGMSFGLFILLWISVALILVLFGFLALPLSSKLLKTYCMLVFQFDIHPMLLTLQIDMQQKQLAGWAAFIGIAVTCSLAMVGSVIAAYKFGAMIGENVLRVLPTSPTLYITSVLMSLQLCFSVTANSSAMFLQLENYFKISENFSIKRMAIRTSVVLFQVVISEFVPSFDALMDIVGGTITGPLVFIMPTLFYRRLVRMEYAHQRTVTEASYGSIALDLNYNPIEDLSPQLLLDENLKTQSILRVCWQLSCLHVRSFTMRPIFVSDDSFFGALVTFFATYLNIFELSTLFHNNSPCFGNFTAVNKS</sequence>
<evidence type="ECO:0000313" key="9">
    <source>
        <dbReference type="Proteomes" id="UP000092444"/>
    </source>
</evidence>
<feature type="transmembrane region" description="Helical" evidence="6">
    <location>
        <begin position="293"/>
        <end position="318"/>
    </location>
</feature>
<dbReference type="Pfam" id="PF01490">
    <property type="entry name" value="Aa_trans"/>
    <property type="match status" value="1"/>
</dbReference>